<gene>
    <name evidence="1" type="ORF">J4E00_02485</name>
</gene>
<evidence type="ECO:0000313" key="2">
    <source>
        <dbReference type="Proteomes" id="UP000664369"/>
    </source>
</evidence>
<protein>
    <recommendedName>
        <fullName evidence="3">Aldo/keto reductase</fullName>
    </recommendedName>
</protein>
<name>A0ABS3QAP5_9BACT</name>
<dbReference type="EMBL" id="JAGETZ010000001">
    <property type="protein sequence ID" value="MBO2007899.1"/>
    <property type="molecule type" value="Genomic_DNA"/>
</dbReference>
<evidence type="ECO:0008006" key="3">
    <source>
        <dbReference type="Google" id="ProtNLM"/>
    </source>
</evidence>
<evidence type="ECO:0000313" key="1">
    <source>
        <dbReference type="EMBL" id="MBO2007899.1"/>
    </source>
</evidence>
<organism evidence="1 2">
    <name type="scientific">Hymenobacter negativus</name>
    <dbReference type="NCBI Taxonomy" id="2795026"/>
    <lineage>
        <taxon>Bacteria</taxon>
        <taxon>Pseudomonadati</taxon>
        <taxon>Bacteroidota</taxon>
        <taxon>Cytophagia</taxon>
        <taxon>Cytophagales</taxon>
        <taxon>Hymenobacteraceae</taxon>
        <taxon>Hymenobacter</taxon>
    </lineage>
</organism>
<comment type="caution">
    <text evidence="1">The sequence shown here is derived from an EMBL/GenBank/DDBJ whole genome shotgun (WGS) entry which is preliminary data.</text>
</comment>
<dbReference type="Proteomes" id="UP000664369">
    <property type="component" value="Unassembled WGS sequence"/>
</dbReference>
<sequence>MKTRKLGTGGLEVLALGMGCMGLRFGLGLTADQAKGIRMIRVAMERGITFSDTAQA</sequence>
<dbReference type="SUPFAM" id="SSF51430">
    <property type="entry name" value="NAD(P)-linked oxidoreductase"/>
    <property type="match status" value="1"/>
</dbReference>
<dbReference type="InterPro" id="IPR036812">
    <property type="entry name" value="NAD(P)_OxRdtase_dom_sf"/>
</dbReference>
<reference evidence="1 2" key="1">
    <citation type="submission" date="2021-03" db="EMBL/GenBank/DDBJ databases">
        <authorList>
            <person name="Kim M.K."/>
        </authorList>
    </citation>
    <scope>NUCLEOTIDE SEQUENCE [LARGE SCALE GENOMIC DNA]</scope>
    <source>
        <strain evidence="1 2">BT442</strain>
    </source>
</reference>
<keyword evidence="2" id="KW-1185">Reference proteome</keyword>
<dbReference type="Gene3D" id="3.20.20.100">
    <property type="entry name" value="NADP-dependent oxidoreductase domain"/>
    <property type="match status" value="1"/>
</dbReference>
<proteinExistence type="predicted"/>
<accession>A0ABS3QAP5</accession>
<dbReference type="RefSeq" id="WP_208173424.1">
    <property type="nucleotide sequence ID" value="NZ_JAGETZ010000001.1"/>
</dbReference>